<dbReference type="InterPro" id="IPR018665">
    <property type="entry name" value="DUF2122_RecB-nuclease-rel"/>
</dbReference>
<dbReference type="Pfam" id="PF09895">
    <property type="entry name" value="DUF2122"/>
    <property type="match status" value="1"/>
</dbReference>
<name>A0A7J3JQX1_9CREN</name>
<dbReference type="EMBL" id="DTBZ01000100">
    <property type="protein sequence ID" value="HGQ18381.1"/>
    <property type="molecule type" value="Genomic_DNA"/>
</dbReference>
<reference evidence="1" key="1">
    <citation type="journal article" date="2020" name="mSystems">
        <title>Genome- and Community-Level Interaction Insights into Carbon Utilization and Element Cycling Functions of Hydrothermarchaeota in Hydrothermal Sediment.</title>
        <authorList>
            <person name="Zhou Z."/>
            <person name="Liu Y."/>
            <person name="Xu W."/>
            <person name="Pan J."/>
            <person name="Luo Z.H."/>
            <person name="Li M."/>
        </authorList>
    </citation>
    <scope>NUCLEOTIDE SEQUENCE [LARGE SCALE GENOMIC DNA]</scope>
    <source>
        <strain evidence="1">SpSt-657</strain>
    </source>
</reference>
<comment type="caution">
    <text evidence="1">The sequence shown here is derived from an EMBL/GenBank/DDBJ whole genome shotgun (WGS) entry which is preliminary data.</text>
</comment>
<organism evidence="1">
    <name type="scientific">Ignisphaera aggregans</name>
    <dbReference type="NCBI Taxonomy" id="334771"/>
    <lineage>
        <taxon>Archaea</taxon>
        <taxon>Thermoproteota</taxon>
        <taxon>Thermoprotei</taxon>
        <taxon>Desulfurococcales</taxon>
        <taxon>Desulfurococcaceae</taxon>
        <taxon>Ignisphaera</taxon>
    </lineage>
</organism>
<sequence length="173" mass="18912">MIEGCSELKVYLVAYAPTSPQRLVDLAKVAYSINIVKGFVVIKPIGVAAQVGVPEAFRIAYKLGKSFLVLSHINELKELLNIDNIVFIVQSLKEADDISKLMHRIENSVAVVVQAGETPFSKEDLSNGYIARIEEFDDKLSPNAIAEATASLLKIYSYLQMCGKPHQGSSGIN</sequence>
<evidence type="ECO:0000313" key="1">
    <source>
        <dbReference type="EMBL" id="HGQ18381.1"/>
    </source>
</evidence>
<evidence type="ECO:0008006" key="2">
    <source>
        <dbReference type="Google" id="ProtNLM"/>
    </source>
</evidence>
<proteinExistence type="predicted"/>
<accession>A0A7J3JQX1</accession>
<gene>
    <name evidence="1" type="ORF">ENU30_05350</name>
</gene>
<protein>
    <recommendedName>
        <fullName evidence="2">Recombinase RecB</fullName>
    </recommendedName>
</protein>
<dbReference type="AlphaFoldDB" id="A0A7J3JQX1"/>